<comment type="caution">
    <text evidence="3">The sequence shown here is derived from an EMBL/GenBank/DDBJ whole genome shotgun (WGS) entry which is preliminary data.</text>
</comment>
<protein>
    <submittedName>
        <fullName evidence="3">Uncharacterized protein</fullName>
    </submittedName>
</protein>
<dbReference type="InterPro" id="IPR039109">
    <property type="entry name" value="Ribosomal_eL30-like"/>
</dbReference>
<keyword evidence="4" id="KW-1185">Reference proteome</keyword>
<dbReference type="GO" id="GO:0003723">
    <property type="term" value="F:RNA binding"/>
    <property type="evidence" value="ECO:0007669"/>
    <property type="project" value="InterPro"/>
</dbReference>
<dbReference type="AlphaFoldDB" id="A0AAD7GNE2"/>
<dbReference type="GO" id="GO:1990904">
    <property type="term" value="C:ribonucleoprotein complex"/>
    <property type="evidence" value="ECO:0007669"/>
    <property type="project" value="UniProtKB-KW"/>
</dbReference>
<sequence>MRSGKAKLVLVAGNYVPLRKSELEYYTVVSKATVHHFSGINLAPATAAGKLFCVCDSDLLNFAEGIAATLPLPFACSASSYMTPSGRGPVVAPRAPVSFAGAHPNPRRATVCPAPGPMPPCPHPVALTSVLCVTSITANSPAVAARCSCSAASPLYRADDALTLAPVCSSTTPRNPPSAAGYSAVRPLSHPATMFASTPGIASSSCTSAGSARGGLQRRTQVVPARWLSRACARVHERLHELGETAAPSQRQCHAARVATPGRMGSAAAVRRRMVSRCRAMRRPAARCGCSTRAGGVDVRVGLGESELIDAGGGVVQPSEQERCPFIVFILVLFFFGEGGRVNDGPASSTMAKSHFPDAASMQRHLARALLGAQGTGEILTARWGADELRRRVEEWESAWTKIGGSHQKPRLSRRMSRLKPQPSHRSRQAIGWLGSAYFWLGLIG</sequence>
<proteinExistence type="predicted"/>
<dbReference type="GO" id="GO:0005840">
    <property type="term" value="C:ribosome"/>
    <property type="evidence" value="ECO:0007669"/>
    <property type="project" value="UniProtKB-KW"/>
</dbReference>
<evidence type="ECO:0000313" key="4">
    <source>
        <dbReference type="Proteomes" id="UP001221757"/>
    </source>
</evidence>
<accession>A0AAD7GNE2</accession>
<gene>
    <name evidence="3" type="ORF">B0H17DRAFT_1127675</name>
</gene>
<dbReference type="SUPFAM" id="SSF55315">
    <property type="entry name" value="L30e-like"/>
    <property type="match status" value="1"/>
</dbReference>
<dbReference type="PANTHER" id="PTHR11449">
    <property type="entry name" value="RIBOSOMAL PROTEIN L30"/>
    <property type="match status" value="1"/>
</dbReference>
<evidence type="ECO:0000313" key="3">
    <source>
        <dbReference type="EMBL" id="KAJ7702733.1"/>
    </source>
</evidence>
<dbReference type="InterPro" id="IPR029064">
    <property type="entry name" value="Ribosomal_eL30-like_sf"/>
</dbReference>
<dbReference type="Proteomes" id="UP001221757">
    <property type="component" value="Unassembled WGS sequence"/>
</dbReference>
<evidence type="ECO:0000256" key="1">
    <source>
        <dbReference type="ARBA" id="ARBA00022980"/>
    </source>
</evidence>
<reference evidence="3" key="1">
    <citation type="submission" date="2023-03" db="EMBL/GenBank/DDBJ databases">
        <title>Massive genome expansion in bonnet fungi (Mycena s.s.) driven by repeated elements and novel gene families across ecological guilds.</title>
        <authorList>
            <consortium name="Lawrence Berkeley National Laboratory"/>
            <person name="Harder C.B."/>
            <person name="Miyauchi S."/>
            <person name="Viragh M."/>
            <person name="Kuo A."/>
            <person name="Thoen E."/>
            <person name="Andreopoulos B."/>
            <person name="Lu D."/>
            <person name="Skrede I."/>
            <person name="Drula E."/>
            <person name="Henrissat B."/>
            <person name="Morin E."/>
            <person name="Kohler A."/>
            <person name="Barry K."/>
            <person name="LaButti K."/>
            <person name="Morin E."/>
            <person name="Salamov A."/>
            <person name="Lipzen A."/>
            <person name="Mereny Z."/>
            <person name="Hegedus B."/>
            <person name="Baldrian P."/>
            <person name="Stursova M."/>
            <person name="Weitz H."/>
            <person name="Taylor A."/>
            <person name="Grigoriev I.V."/>
            <person name="Nagy L.G."/>
            <person name="Martin F."/>
            <person name="Kauserud H."/>
        </authorList>
    </citation>
    <scope>NUCLEOTIDE SEQUENCE</scope>
    <source>
        <strain evidence="3">CBHHK067</strain>
    </source>
</reference>
<name>A0AAD7GNE2_MYCRO</name>
<dbReference type="EMBL" id="JARKIE010000014">
    <property type="protein sequence ID" value="KAJ7702733.1"/>
    <property type="molecule type" value="Genomic_DNA"/>
</dbReference>
<keyword evidence="1" id="KW-0689">Ribosomal protein</keyword>
<dbReference type="Gene3D" id="3.30.1330.30">
    <property type="match status" value="1"/>
</dbReference>
<organism evidence="3 4">
    <name type="scientific">Mycena rosella</name>
    <name type="common">Pink bonnet</name>
    <name type="synonym">Agaricus rosellus</name>
    <dbReference type="NCBI Taxonomy" id="1033263"/>
    <lineage>
        <taxon>Eukaryota</taxon>
        <taxon>Fungi</taxon>
        <taxon>Dikarya</taxon>
        <taxon>Basidiomycota</taxon>
        <taxon>Agaricomycotina</taxon>
        <taxon>Agaricomycetes</taxon>
        <taxon>Agaricomycetidae</taxon>
        <taxon>Agaricales</taxon>
        <taxon>Marasmiineae</taxon>
        <taxon>Mycenaceae</taxon>
        <taxon>Mycena</taxon>
    </lineage>
</organism>
<keyword evidence="2" id="KW-0687">Ribonucleoprotein</keyword>
<evidence type="ECO:0000256" key="2">
    <source>
        <dbReference type="ARBA" id="ARBA00023274"/>
    </source>
</evidence>